<dbReference type="Proteomes" id="UP001438707">
    <property type="component" value="Unassembled WGS sequence"/>
</dbReference>
<feature type="region of interest" description="Disordered" evidence="1">
    <location>
        <begin position="109"/>
        <end position="143"/>
    </location>
</feature>
<accession>A0AAW1QW56</accession>
<dbReference type="EMBL" id="JALJOS010000023">
    <property type="protein sequence ID" value="KAK9825739.1"/>
    <property type="molecule type" value="Genomic_DNA"/>
</dbReference>
<gene>
    <name evidence="2" type="ORF">WJX74_003307</name>
</gene>
<evidence type="ECO:0000256" key="1">
    <source>
        <dbReference type="SAM" id="MobiDB-lite"/>
    </source>
</evidence>
<dbReference type="AlphaFoldDB" id="A0AAW1QW56"/>
<feature type="compositionally biased region" description="Polar residues" evidence="1">
    <location>
        <begin position="114"/>
        <end position="126"/>
    </location>
</feature>
<comment type="caution">
    <text evidence="2">The sequence shown here is derived from an EMBL/GenBank/DDBJ whole genome shotgun (WGS) entry which is preliminary data.</text>
</comment>
<proteinExistence type="predicted"/>
<reference evidence="2 3" key="1">
    <citation type="journal article" date="2024" name="Nat. Commun.">
        <title>Phylogenomics reveals the evolutionary origins of lichenization in chlorophyte algae.</title>
        <authorList>
            <person name="Puginier C."/>
            <person name="Libourel C."/>
            <person name="Otte J."/>
            <person name="Skaloud P."/>
            <person name="Haon M."/>
            <person name="Grisel S."/>
            <person name="Petersen M."/>
            <person name="Berrin J.G."/>
            <person name="Delaux P.M."/>
            <person name="Dal Grande F."/>
            <person name="Keller J."/>
        </authorList>
    </citation>
    <scope>NUCLEOTIDE SEQUENCE [LARGE SCALE GENOMIC DNA]</scope>
    <source>
        <strain evidence="2 3">SAG 2145</strain>
    </source>
</reference>
<keyword evidence="3" id="KW-1185">Reference proteome</keyword>
<dbReference type="PANTHER" id="PTHR37028:SF4">
    <property type="entry name" value="ALMS MOTIF DOMAIN-CONTAINING PROTEIN"/>
    <property type="match status" value="1"/>
</dbReference>
<protein>
    <submittedName>
        <fullName evidence="2">Uncharacterized protein</fullName>
    </submittedName>
</protein>
<evidence type="ECO:0000313" key="2">
    <source>
        <dbReference type="EMBL" id="KAK9825739.1"/>
    </source>
</evidence>
<feature type="region of interest" description="Disordered" evidence="1">
    <location>
        <begin position="60"/>
        <end position="96"/>
    </location>
</feature>
<evidence type="ECO:0000313" key="3">
    <source>
        <dbReference type="Proteomes" id="UP001438707"/>
    </source>
</evidence>
<name>A0AAW1QW56_9CHLO</name>
<organism evidence="2 3">
    <name type="scientific">Apatococcus lobatus</name>
    <dbReference type="NCBI Taxonomy" id="904363"/>
    <lineage>
        <taxon>Eukaryota</taxon>
        <taxon>Viridiplantae</taxon>
        <taxon>Chlorophyta</taxon>
        <taxon>core chlorophytes</taxon>
        <taxon>Trebouxiophyceae</taxon>
        <taxon>Chlorellales</taxon>
        <taxon>Chlorellaceae</taxon>
        <taxon>Apatococcus</taxon>
    </lineage>
</organism>
<dbReference type="PANTHER" id="PTHR37028">
    <property type="entry name" value="UNNAMED PRODUCT-RELATED"/>
    <property type="match status" value="1"/>
</dbReference>
<sequence>MDLLLQFRKPDAKFSHGRAVKDHIQVEVSTVVRAVQVWCTFTDGPEALVGRALDHSLEAIAGSGPGSRRPDSFMSPKSSISTPVEDMPGTSRIPNLADLGSKVAGLQKFAPRGGQSSTNMGPSATQQRKHAAGAQQNMQDAVTVSKCRDDGNSVVAKSYNQASSSEGEAGREEEAVVAAAGAAAMMSCHALSALDLLSGGSARQWQKLKVKAEQDQLKECTFIPKTNRRRAPHEWEPLPTRLGRLQKMRSERLMQIRLAAENGDPDLTFKPSLNDRSLRMAEELRDAQELRDAAAEVHSAPSRPASAGGWPPANRLPTSPHPLRPTPGLAENEANCTFAPAINPASERLLEDSTNLPADFQARQRFFAQQRKAHLQRIASQSGKAQARRNMLRETLMTEAMKECTFRPRTNESANKALISQILAAADLASPQPQSSSDPRQTAVAC</sequence>